<evidence type="ECO:0000256" key="1">
    <source>
        <dbReference type="ARBA" id="ARBA00001585"/>
    </source>
</evidence>
<dbReference type="SUPFAM" id="SSF53474">
    <property type="entry name" value="alpha/beta-Hydrolases"/>
    <property type="match status" value="1"/>
</dbReference>
<dbReference type="InterPro" id="IPR000073">
    <property type="entry name" value="AB_hydrolase_1"/>
</dbReference>
<dbReference type="InterPro" id="IPR029058">
    <property type="entry name" value="AB_hydrolase_fold"/>
</dbReference>
<proteinExistence type="inferred from homology"/>
<evidence type="ECO:0000256" key="2">
    <source>
        <dbReference type="ARBA" id="ARBA00004496"/>
    </source>
</evidence>
<evidence type="ECO:0000256" key="4">
    <source>
        <dbReference type="ARBA" id="ARBA00012568"/>
    </source>
</evidence>
<comment type="subcellular location">
    <subcellularLocation>
        <location evidence="2 11">Cytoplasm</location>
    </subcellularLocation>
</comment>
<comment type="similarity">
    <text evidence="3 11">Belongs to the peptidase S33 family.</text>
</comment>
<dbReference type="EMBL" id="CP045503">
    <property type="protein sequence ID" value="QPG60032.1"/>
    <property type="molecule type" value="Genomic_DNA"/>
</dbReference>
<dbReference type="Gene3D" id="3.40.50.1820">
    <property type="entry name" value="alpha/beta hydrolase"/>
    <property type="match status" value="1"/>
</dbReference>
<dbReference type="PANTHER" id="PTHR43722">
    <property type="entry name" value="PROLINE IMINOPEPTIDASE"/>
    <property type="match status" value="1"/>
</dbReference>
<keyword evidence="7 11" id="KW-0963">Cytoplasm</keyword>
<evidence type="ECO:0000256" key="6">
    <source>
        <dbReference type="ARBA" id="ARBA00022438"/>
    </source>
</evidence>
<evidence type="ECO:0000256" key="3">
    <source>
        <dbReference type="ARBA" id="ARBA00010088"/>
    </source>
</evidence>
<dbReference type="Pfam" id="PF00561">
    <property type="entry name" value="Abhydrolase_1"/>
    <property type="match status" value="1"/>
</dbReference>
<dbReference type="PIRSF" id="PIRSF006431">
    <property type="entry name" value="Pept_S33"/>
    <property type="match status" value="1"/>
</dbReference>
<evidence type="ECO:0000256" key="9">
    <source>
        <dbReference type="ARBA" id="ARBA00022801"/>
    </source>
</evidence>
<comment type="catalytic activity">
    <reaction evidence="1 11">
        <text>Release of N-terminal proline from a peptide.</text>
        <dbReference type="EC" id="3.4.11.5"/>
    </reaction>
</comment>
<evidence type="ECO:0000259" key="12">
    <source>
        <dbReference type="Pfam" id="PF00561"/>
    </source>
</evidence>
<feature type="domain" description="AB hydrolase-1" evidence="12">
    <location>
        <begin position="33"/>
        <end position="154"/>
    </location>
</feature>
<evidence type="ECO:0000256" key="5">
    <source>
        <dbReference type="ARBA" id="ARBA00021843"/>
    </source>
</evidence>
<protein>
    <recommendedName>
        <fullName evidence="5 11">Proline iminopeptidase</fullName>
        <shortName evidence="11">PIP</shortName>
        <ecNumber evidence="4 11">3.4.11.5</ecNumber>
    </recommendedName>
    <alternativeName>
        <fullName evidence="10 11">Prolyl aminopeptidase</fullName>
    </alternativeName>
</protein>
<dbReference type="InterPro" id="IPR002410">
    <property type="entry name" value="Peptidase_S33"/>
</dbReference>
<dbReference type="GO" id="GO:0016787">
    <property type="term" value="F:hydrolase activity"/>
    <property type="evidence" value="ECO:0007669"/>
    <property type="project" value="UniProtKB-KW"/>
</dbReference>
<dbReference type="InterPro" id="IPR005944">
    <property type="entry name" value="Pro_iminopeptidase"/>
</dbReference>
<dbReference type="EC" id="3.4.11.5" evidence="4 11"/>
<name>A0ABX6VEW1_9GAMM</name>
<accession>A0ABX6VEW1</accession>
<organism evidence="13 14">
    <name type="scientific">Shewanella eurypsychrophilus</name>
    <dbReference type="NCBI Taxonomy" id="2593656"/>
    <lineage>
        <taxon>Bacteria</taxon>
        <taxon>Pseudomonadati</taxon>
        <taxon>Pseudomonadota</taxon>
        <taxon>Gammaproteobacteria</taxon>
        <taxon>Alteromonadales</taxon>
        <taxon>Shewanellaceae</taxon>
        <taxon>Shewanella</taxon>
    </lineage>
</organism>
<evidence type="ECO:0000313" key="13">
    <source>
        <dbReference type="EMBL" id="QPG60032.1"/>
    </source>
</evidence>
<dbReference type="PRINTS" id="PR00793">
    <property type="entry name" value="PROAMNOPTASE"/>
</dbReference>
<reference evidence="13" key="1">
    <citation type="submission" date="2021-07" db="EMBL/GenBank/DDBJ databases">
        <title>Shewanella sp. YLB-07 whole genome sequence.</title>
        <authorList>
            <person name="Yu L."/>
        </authorList>
    </citation>
    <scope>NUCLEOTIDE SEQUENCE</scope>
    <source>
        <strain evidence="13">YLB-08</strain>
    </source>
</reference>
<dbReference type="PANTHER" id="PTHR43722:SF1">
    <property type="entry name" value="PROLINE IMINOPEPTIDASE"/>
    <property type="match status" value="1"/>
</dbReference>
<evidence type="ECO:0000256" key="8">
    <source>
        <dbReference type="ARBA" id="ARBA00022670"/>
    </source>
</evidence>
<evidence type="ECO:0000313" key="14">
    <source>
        <dbReference type="Proteomes" id="UP000316416"/>
    </source>
</evidence>
<dbReference type="Proteomes" id="UP000316416">
    <property type="component" value="Chromosome"/>
</dbReference>
<keyword evidence="6 11" id="KW-0031">Aminopeptidase</keyword>
<gene>
    <name evidence="13" type="ORF">FM038_023735</name>
</gene>
<keyword evidence="9 11" id="KW-0378">Hydrolase</keyword>
<sequence length="314" mass="35104">MSELPALIRRDWLDVGGGHKLHLAQYGDPNGIPVLYLHGGPGAGCVSDDLMLFDGDIFHILMLDQRGTGRSKPLGELEHNTLLSLLKDLEKVRVWLNISSWCLVGGSFGATLGLIYSGAFPERVLSQVFWGLFIPSENGTNWLYSNKGAANLFATEYLAFTALAPYTSNIERLFETYRAGLNHENVDIRHEFIQAWLQWEQSLSMPGCDLVCIESTSSKSLAELELHYASHQYFGAYQLMRQLSAGIQAPTRILQGELDWVCPSQITENFLLEFGSNIINYSVIKSGYHGLANDKMFGEVVYAIREMANNMKDK</sequence>
<keyword evidence="8 11" id="KW-0645">Protease</keyword>
<dbReference type="RefSeq" id="WP_142873497.1">
    <property type="nucleotide sequence ID" value="NZ_CP045503.2"/>
</dbReference>
<evidence type="ECO:0000256" key="7">
    <source>
        <dbReference type="ARBA" id="ARBA00022490"/>
    </source>
</evidence>
<evidence type="ECO:0000256" key="10">
    <source>
        <dbReference type="ARBA" id="ARBA00029605"/>
    </source>
</evidence>
<keyword evidence="14" id="KW-1185">Reference proteome</keyword>
<evidence type="ECO:0000256" key="11">
    <source>
        <dbReference type="PIRNR" id="PIRNR006431"/>
    </source>
</evidence>